<evidence type="ECO:0000313" key="1">
    <source>
        <dbReference type="EMBL" id="KAJ8650297.1"/>
    </source>
</evidence>
<gene>
    <name evidence="1" type="ORF">MRB53_003320</name>
</gene>
<name>A0ACC2MZD3_PERAE</name>
<organism evidence="1 2">
    <name type="scientific">Persea americana</name>
    <name type="common">Avocado</name>
    <dbReference type="NCBI Taxonomy" id="3435"/>
    <lineage>
        <taxon>Eukaryota</taxon>
        <taxon>Viridiplantae</taxon>
        <taxon>Streptophyta</taxon>
        <taxon>Embryophyta</taxon>
        <taxon>Tracheophyta</taxon>
        <taxon>Spermatophyta</taxon>
        <taxon>Magnoliopsida</taxon>
        <taxon>Magnoliidae</taxon>
        <taxon>Laurales</taxon>
        <taxon>Lauraceae</taxon>
        <taxon>Persea</taxon>
    </lineage>
</organism>
<keyword evidence="2" id="KW-1185">Reference proteome</keyword>
<sequence length="126" mass="13908">MATNDAKDSNLQSGVREMVSTLVHRLSHIHSTAKSGRNQHFRAVDGRGRGVTMLVGSNAGATMQVDLNVMVDSHGVLFDDQERFGVYANNNYQAVNGRVMLNENYTSGDLGDQMAVSDYVEEHRHQ</sequence>
<accession>A0ACC2MZD3</accession>
<reference evidence="1 2" key="1">
    <citation type="journal article" date="2022" name="Hortic Res">
        <title>A haplotype resolved chromosomal level avocado genome allows analysis of novel avocado genes.</title>
        <authorList>
            <person name="Nath O."/>
            <person name="Fletcher S.J."/>
            <person name="Hayward A."/>
            <person name="Shaw L.M."/>
            <person name="Masouleh A.K."/>
            <person name="Furtado A."/>
            <person name="Henry R.J."/>
            <person name="Mitter N."/>
        </authorList>
    </citation>
    <scope>NUCLEOTIDE SEQUENCE [LARGE SCALE GENOMIC DNA]</scope>
    <source>
        <strain evidence="2">cv. Hass</strain>
    </source>
</reference>
<proteinExistence type="predicted"/>
<dbReference type="EMBL" id="CM056809">
    <property type="protein sequence ID" value="KAJ8650297.1"/>
    <property type="molecule type" value="Genomic_DNA"/>
</dbReference>
<comment type="caution">
    <text evidence="1">The sequence shown here is derived from an EMBL/GenBank/DDBJ whole genome shotgun (WGS) entry which is preliminary data.</text>
</comment>
<dbReference type="Proteomes" id="UP001234297">
    <property type="component" value="Chromosome 1"/>
</dbReference>
<evidence type="ECO:0000313" key="2">
    <source>
        <dbReference type="Proteomes" id="UP001234297"/>
    </source>
</evidence>
<protein>
    <submittedName>
        <fullName evidence="1">Uncharacterized protein</fullName>
    </submittedName>
</protein>